<evidence type="ECO:0000313" key="9">
    <source>
        <dbReference type="Proteomes" id="UP000009022"/>
    </source>
</evidence>
<evidence type="ECO:0000313" key="8">
    <source>
        <dbReference type="EMBL" id="EDV26504.1"/>
    </source>
</evidence>
<dbReference type="OMA" id="QSSVVWI"/>
<dbReference type="Pfam" id="PF13519">
    <property type="entry name" value="VWA_2"/>
    <property type="match status" value="1"/>
</dbReference>
<reference evidence="8 9" key="1">
    <citation type="journal article" date="2008" name="Nature">
        <title>The Trichoplax genome and the nature of placozoans.</title>
        <authorList>
            <person name="Srivastava M."/>
            <person name="Begovic E."/>
            <person name="Chapman J."/>
            <person name="Putnam N.H."/>
            <person name="Hellsten U."/>
            <person name="Kawashima T."/>
            <person name="Kuo A."/>
            <person name="Mitros T."/>
            <person name="Salamov A."/>
            <person name="Carpenter M.L."/>
            <person name="Signorovitch A.Y."/>
            <person name="Moreno M.A."/>
            <person name="Kamm K."/>
            <person name="Grimwood J."/>
            <person name="Schmutz J."/>
            <person name="Shapiro H."/>
            <person name="Grigoriev I.V."/>
            <person name="Buss L.W."/>
            <person name="Schierwater B."/>
            <person name="Dellaporta S.L."/>
            <person name="Rokhsar D.S."/>
        </authorList>
    </citation>
    <scope>NUCLEOTIDE SEQUENCE [LARGE SCALE GENOMIC DNA]</scope>
    <source>
        <strain evidence="8 9">Grell-BS-1999</strain>
    </source>
</reference>
<comment type="similarity">
    <text evidence="4">Belongs to the Integrator subunit 14 family.</text>
</comment>
<gene>
    <name evidence="8" type="ORF">TRIADDRAFT_54576</name>
</gene>
<dbReference type="EMBL" id="DS985243">
    <property type="protein sequence ID" value="EDV26504.1"/>
    <property type="molecule type" value="Genomic_DNA"/>
</dbReference>
<dbReference type="PANTHER" id="PTHR13532:SF3">
    <property type="entry name" value="INTEGRATOR COMPLEX SUBUNIT 14"/>
    <property type="match status" value="1"/>
</dbReference>
<dbReference type="GeneID" id="6752255"/>
<sequence length="498" mass="55763">MPTLVLLDVSLSMCRPATNEHIDTEGNDNEISRRQLAHQGLRAFFDYLANNFRLEFTSLVVFSSLWEEIVPFTRDYELLKSKLSKAETYDKTCFASAFEAARSVISDGWGPSTPFHVILVTDGLPGVGDGSLRQFLDSQEVITLPFTSKLHIICISPLEEVGSNLHWYKQLCDTTSSHGGHVYFPEKPLTQQSVEKAFMQLAENNYMPYKGILQFGNLRSNVNLVPPPINIMGYNSTDDYDFPPFPYELKICGFLDSVDVGQPPCIARHLVLPYSSPHNLDEAGAHDASGSDSSFDDAVVDDSHTPSFCVLLHGSLKVEKMVALVKLSDDWFGILQSWADSKKKSNLVLSIFEPAIKLSWLGELTQLGPSIDEDVNPYVTVNEDEEESPFPVPLAGYFSYHHQGFLIWTKNSLQSDIQKTLRYARRLPDKKQAFYKEVNKLRRNALVYSFDGVIACIASLLLKEAENATSQQAVTLLKHVAAHLRSENVYSTIEPVPV</sequence>
<feature type="domain" description="VWFA" evidence="5">
    <location>
        <begin position="3"/>
        <end position="123"/>
    </location>
</feature>
<dbReference type="GO" id="GO:0032039">
    <property type="term" value="C:integrator complex"/>
    <property type="evidence" value="ECO:0007669"/>
    <property type="project" value="InterPro"/>
</dbReference>
<keyword evidence="3" id="KW-0539">Nucleus</keyword>
<dbReference type="GO" id="GO:0034472">
    <property type="term" value="P:snRNA 3'-end processing"/>
    <property type="evidence" value="ECO:0000318"/>
    <property type="project" value="GO_Central"/>
</dbReference>
<dbReference type="HOGENOM" id="CLU_041485_0_0_1"/>
<dbReference type="CDD" id="cd00198">
    <property type="entry name" value="vWFA"/>
    <property type="match status" value="1"/>
</dbReference>
<dbReference type="InterPro" id="IPR039841">
    <property type="entry name" value="INTS14"/>
</dbReference>
<dbReference type="OrthoDB" id="2374335at2759"/>
<dbReference type="InterPro" id="IPR046471">
    <property type="entry name" value="IntS14_C"/>
</dbReference>
<dbReference type="AlphaFoldDB" id="B3RSF2"/>
<dbReference type="RefSeq" id="XP_002110500.1">
    <property type="nucleotide sequence ID" value="XM_002110464.1"/>
</dbReference>
<dbReference type="FunFam" id="3.40.50.410:FF:000140">
    <property type="entry name" value="Uncharacterized protein (Fragment)"/>
    <property type="match status" value="1"/>
</dbReference>
<organism evidence="8 9">
    <name type="scientific">Trichoplax adhaerens</name>
    <name type="common">Trichoplax reptans</name>
    <dbReference type="NCBI Taxonomy" id="10228"/>
    <lineage>
        <taxon>Eukaryota</taxon>
        <taxon>Metazoa</taxon>
        <taxon>Placozoa</taxon>
        <taxon>Uniplacotomia</taxon>
        <taxon>Trichoplacea</taxon>
        <taxon>Trichoplacidae</taxon>
        <taxon>Trichoplax</taxon>
    </lineage>
</organism>
<accession>B3RSF2</accession>
<dbReference type="FunCoup" id="B3RSF2">
    <property type="interactions" value="2276"/>
</dbReference>
<dbReference type="InterPro" id="IPR002035">
    <property type="entry name" value="VWF_A"/>
</dbReference>
<dbReference type="eggNOG" id="ENOG502QQ37">
    <property type="taxonomic scope" value="Eukaryota"/>
</dbReference>
<dbReference type="Pfam" id="PF20504">
    <property type="entry name" value="IntS14_C"/>
    <property type="match status" value="1"/>
</dbReference>
<dbReference type="PhylomeDB" id="B3RSF2"/>
<dbReference type="CTD" id="6752255"/>
<evidence type="ECO:0000256" key="2">
    <source>
        <dbReference type="ARBA" id="ARBA00016816"/>
    </source>
</evidence>
<evidence type="ECO:0000259" key="7">
    <source>
        <dbReference type="Pfam" id="PF20504"/>
    </source>
</evidence>
<dbReference type="KEGG" id="tad:TRIADDRAFT_54576"/>
<evidence type="ECO:0000256" key="4">
    <source>
        <dbReference type="ARBA" id="ARBA00061449"/>
    </source>
</evidence>
<name>B3RSF2_TRIAD</name>
<feature type="domain" description="Integrator complex subunit 14 C-terminal" evidence="7">
    <location>
        <begin position="408"/>
        <end position="489"/>
    </location>
</feature>
<evidence type="ECO:0000256" key="1">
    <source>
        <dbReference type="ARBA" id="ARBA00004123"/>
    </source>
</evidence>
<dbReference type="Proteomes" id="UP000009022">
    <property type="component" value="Unassembled WGS sequence"/>
</dbReference>
<evidence type="ECO:0000259" key="5">
    <source>
        <dbReference type="Pfam" id="PF13519"/>
    </source>
</evidence>
<evidence type="ECO:0000256" key="3">
    <source>
        <dbReference type="ARBA" id="ARBA00023242"/>
    </source>
</evidence>
<evidence type="ECO:0000259" key="6">
    <source>
        <dbReference type="Pfam" id="PF19435"/>
    </source>
</evidence>
<dbReference type="Pfam" id="PF19435">
    <property type="entry name" value="IntS14_b-barrel"/>
    <property type="match status" value="1"/>
</dbReference>
<dbReference type="InParanoid" id="B3RSF2"/>
<proteinExistence type="inferred from homology"/>
<dbReference type="PANTHER" id="PTHR13532">
    <property type="match status" value="1"/>
</dbReference>
<dbReference type="STRING" id="10228.B3RSF2"/>
<protein>
    <recommendedName>
        <fullName evidence="2">Integrator complex subunit 14</fullName>
    </recommendedName>
</protein>
<dbReference type="Gene3D" id="3.40.50.410">
    <property type="entry name" value="von Willebrand factor, type A domain"/>
    <property type="match status" value="1"/>
</dbReference>
<dbReference type="InterPro" id="IPR045814">
    <property type="entry name" value="IntS14_b-barrel"/>
</dbReference>
<feature type="domain" description="Integrator complex subunit 14 beta-barrel" evidence="6">
    <location>
        <begin position="206"/>
        <end position="354"/>
    </location>
</feature>
<keyword evidence="9" id="KW-1185">Reference proteome</keyword>
<dbReference type="SUPFAM" id="SSF53300">
    <property type="entry name" value="vWA-like"/>
    <property type="match status" value="1"/>
</dbReference>
<comment type="subcellular location">
    <subcellularLocation>
        <location evidence="1">Nucleus</location>
    </subcellularLocation>
</comment>
<dbReference type="InterPro" id="IPR036465">
    <property type="entry name" value="vWFA_dom_sf"/>
</dbReference>